<accession>A0ABY7NHB4</accession>
<comment type="cofactor">
    <cofactor evidence="1">
        <name>Zn(2+)</name>
        <dbReference type="ChEBI" id="CHEBI:29105"/>
    </cofactor>
</comment>
<evidence type="ECO:0000259" key="10">
    <source>
        <dbReference type="Pfam" id="PF05649"/>
    </source>
</evidence>
<dbReference type="Gene3D" id="1.10.1380.10">
    <property type="entry name" value="Neutral endopeptidase , domain2"/>
    <property type="match status" value="1"/>
</dbReference>
<dbReference type="CDD" id="cd08662">
    <property type="entry name" value="M13"/>
    <property type="match status" value="1"/>
</dbReference>
<keyword evidence="12" id="KW-1185">Reference proteome</keyword>
<feature type="chain" id="PRO_5046369212" evidence="8">
    <location>
        <begin position="21"/>
        <end position="678"/>
    </location>
</feature>
<evidence type="ECO:0000256" key="5">
    <source>
        <dbReference type="ARBA" id="ARBA00022801"/>
    </source>
</evidence>
<evidence type="ECO:0000256" key="8">
    <source>
        <dbReference type="SAM" id="SignalP"/>
    </source>
</evidence>
<evidence type="ECO:0000313" key="11">
    <source>
        <dbReference type="EMBL" id="WBO20884.1"/>
    </source>
</evidence>
<keyword evidence="3" id="KW-0645">Protease</keyword>
<dbReference type="PRINTS" id="PR00786">
    <property type="entry name" value="NEPRILYSIN"/>
</dbReference>
<gene>
    <name evidence="11" type="ORF">PBT88_11740</name>
</gene>
<dbReference type="Pfam" id="PF01431">
    <property type="entry name" value="Peptidase_M13"/>
    <property type="match status" value="1"/>
</dbReference>
<dbReference type="EMBL" id="CP115174">
    <property type="protein sequence ID" value="WBO20884.1"/>
    <property type="molecule type" value="Genomic_DNA"/>
</dbReference>
<evidence type="ECO:0000256" key="1">
    <source>
        <dbReference type="ARBA" id="ARBA00001947"/>
    </source>
</evidence>
<keyword evidence="7" id="KW-0482">Metalloprotease</keyword>
<name>A0ABY7NHB4_9SPHN</name>
<feature type="signal peptide" evidence="8">
    <location>
        <begin position="1"/>
        <end position="20"/>
    </location>
</feature>
<dbReference type="InterPro" id="IPR018497">
    <property type="entry name" value="Peptidase_M13_C"/>
</dbReference>
<dbReference type="InterPro" id="IPR008753">
    <property type="entry name" value="Peptidase_M13_N"/>
</dbReference>
<proteinExistence type="inferred from homology"/>
<evidence type="ECO:0000256" key="6">
    <source>
        <dbReference type="ARBA" id="ARBA00022833"/>
    </source>
</evidence>
<reference evidence="11 12" key="1">
    <citation type="submission" date="2022-12" db="EMBL/GenBank/DDBJ databases">
        <title>Sphingomonas abieness sp. nov., an endophytic bacterium isolated from Abies koreana.</title>
        <authorList>
            <person name="Jiang L."/>
            <person name="Lee J."/>
        </authorList>
    </citation>
    <scope>NUCLEOTIDE SEQUENCE [LARGE SCALE GENOMIC DNA]</scope>
    <source>
        <strain evidence="12">PAMB 00755</strain>
    </source>
</reference>
<dbReference type="Proteomes" id="UP001210865">
    <property type="component" value="Chromosome"/>
</dbReference>
<evidence type="ECO:0000256" key="4">
    <source>
        <dbReference type="ARBA" id="ARBA00022723"/>
    </source>
</evidence>
<evidence type="ECO:0000259" key="9">
    <source>
        <dbReference type="Pfam" id="PF01431"/>
    </source>
</evidence>
<keyword evidence="5" id="KW-0378">Hydrolase</keyword>
<evidence type="ECO:0000256" key="3">
    <source>
        <dbReference type="ARBA" id="ARBA00022670"/>
    </source>
</evidence>
<evidence type="ECO:0000256" key="7">
    <source>
        <dbReference type="ARBA" id="ARBA00023049"/>
    </source>
</evidence>
<keyword evidence="6" id="KW-0862">Zinc</keyword>
<dbReference type="InterPro" id="IPR042089">
    <property type="entry name" value="Peptidase_M13_dom_2"/>
</dbReference>
<sequence length="678" mass="75284">MRRSALLAVTCLTLSPVALATPLAAQTAAPKFTPWGIRLSDMDTGVKPGDDFYRYANGHWLDSTTIAPDRTSAGIDVVLADEAEQQVRAIAEEGEAKPVSAAEKQIGDLYASWMDEAAIEKAGTAPLKPYLARIAALKDSHALAMLTAETGYAGPTGISIFADVNRPGRYGVYVGQAGLGMPGRDYYLLKGEKYDGFRAAYRAYAITLLTLAGFSDAPARADRIIALETAMATSQWTPERERDIQQTNNPMTVAKLQALAPQFDWPQFLKTSGISATEVIVGEPTAVQTAGTLLASTPLQTWKDYLAFHFISDHAQYLPKAFDDAHFDFFGKTLSGQPQQRARWKRGVRLVNGMLGEAVGKIYVDRYYPPESDRQMGELIANLRAAYGDELQHLAWMDDATRKQALEKLATFDPRTGHPVKYIDYSALTLSPGDLLGNAMRSERFEWNLLLARYPKPVDRSLWDMTPQTVNAYYDPTVNQITFPAAILQAPYFDPNADPAVNYGAIGATIGHEMGHGFDDQGRQFDATGKVRDWWTKTSADKFKVRTSMLGKQFDGYEPVPGVHIKGELTMGENVGDLGGLEMAWGAWRRYVAEHGDPGVKGGYTADQRFLIAYSYSWQTKQREDSMRQQLLTNEHSPAEYRVNGIVRNFDPWYKAFDVKPGDKLYLPPDQRVHIWVN</sequence>
<organism evidence="11 12">
    <name type="scientific">Sphingomonas abietis</name>
    <dbReference type="NCBI Taxonomy" id="3012344"/>
    <lineage>
        <taxon>Bacteria</taxon>
        <taxon>Pseudomonadati</taxon>
        <taxon>Pseudomonadota</taxon>
        <taxon>Alphaproteobacteria</taxon>
        <taxon>Sphingomonadales</taxon>
        <taxon>Sphingomonadaceae</taxon>
        <taxon>Sphingomonas</taxon>
    </lineage>
</organism>
<feature type="domain" description="Peptidase M13 C-terminal" evidence="9">
    <location>
        <begin position="471"/>
        <end position="673"/>
    </location>
</feature>
<dbReference type="SUPFAM" id="SSF55486">
    <property type="entry name" value="Metalloproteases ('zincins'), catalytic domain"/>
    <property type="match status" value="1"/>
</dbReference>
<dbReference type="RefSeq" id="WP_270075534.1">
    <property type="nucleotide sequence ID" value="NZ_CP115174.1"/>
</dbReference>
<dbReference type="InterPro" id="IPR000718">
    <property type="entry name" value="Peptidase_M13"/>
</dbReference>
<keyword evidence="8" id="KW-0732">Signal</keyword>
<dbReference type="PANTHER" id="PTHR11733">
    <property type="entry name" value="ZINC METALLOPROTEASE FAMILY M13 NEPRILYSIN-RELATED"/>
    <property type="match status" value="1"/>
</dbReference>
<evidence type="ECO:0000313" key="12">
    <source>
        <dbReference type="Proteomes" id="UP001210865"/>
    </source>
</evidence>
<dbReference type="Pfam" id="PF05649">
    <property type="entry name" value="Peptidase_M13_N"/>
    <property type="match status" value="1"/>
</dbReference>
<comment type="similarity">
    <text evidence="2">Belongs to the peptidase M13 family.</text>
</comment>
<dbReference type="Gene3D" id="3.40.390.10">
    <property type="entry name" value="Collagenase (Catalytic Domain)"/>
    <property type="match status" value="1"/>
</dbReference>
<evidence type="ECO:0000256" key="2">
    <source>
        <dbReference type="ARBA" id="ARBA00007357"/>
    </source>
</evidence>
<keyword evidence="4" id="KW-0479">Metal-binding</keyword>
<dbReference type="PANTHER" id="PTHR11733:SF167">
    <property type="entry name" value="FI17812P1-RELATED"/>
    <property type="match status" value="1"/>
</dbReference>
<dbReference type="InterPro" id="IPR024079">
    <property type="entry name" value="MetalloPept_cat_dom_sf"/>
</dbReference>
<dbReference type="PROSITE" id="PS51885">
    <property type="entry name" value="NEPRILYSIN"/>
    <property type="match status" value="1"/>
</dbReference>
<feature type="domain" description="Peptidase M13 N-terminal" evidence="10">
    <location>
        <begin position="48"/>
        <end position="419"/>
    </location>
</feature>
<protein>
    <submittedName>
        <fullName evidence="11">M13 family metallopeptidase</fullName>
    </submittedName>
</protein>